<dbReference type="InterPro" id="IPR054252">
    <property type="entry name" value="Pam3_gp18"/>
</dbReference>
<organism evidence="2 3">
    <name type="scientific">Eikenella corrodens</name>
    <dbReference type="NCBI Taxonomy" id="539"/>
    <lineage>
        <taxon>Bacteria</taxon>
        <taxon>Pseudomonadati</taxon>
        <taxon>Pseudomonadota</taxon>
        <taxon>Betaproteobacteria</taxon>
        <taxon>Neisseriales</taxon>
        <taxon>Neisseriaceae</taxon>
        <taxon>Eikenella</taxon>
    </lineage>
</organism>
<name>A0A1A9RFQ9_EIKCO</name>
<reference evidence="3" key="1">
    <citation type="submission" date="2016-05" db="EMBL/GenBank/DDBJ databases">
        <title>Draft genome of Corynebacterium afermentans subsp. afermentans LCDC 88199T.</title>
        <authorList>
            <person name="Bernier A.-M."/>
            <person name="Bernard K."/>
        </authorList>
    </citation>
    <scope>NUCLEOTIDE SEQUENCE [LARGE SCALE GENOMIC DNA]</scope>
    <source>
        <strain evidence="3">NML01-0328</strain>
    </source>
</reference>
<evidence type="ECO:0000313" key="2">
    <source>
        <dbReference type="EMBL" id="OAM17028.1"/>
    </source>
</evidence>
<evidence type="ECO:0000259" key="1">
    <source>
        <dbReference type="Pfam" id="PF22479"/>
    </source>
</evidence>
<proteinExistence type="predicted"/>
<comment type="caution">
    <text evidence="2">The sequence shown here is derived from an EMBL/GenBank/DDBJ whole genome shotgun (WGS) entry which is preliminary data.</text>
</comment>
<dbReference type="EMBL" id="LXSF01000003">
    <property type="protein sequence ID" value="OAM17028.1"/>
    <property type="molecule type" value="Genomic_DNA"/>
</dbReference>
<accession>A0A1A9RFQ9</accession>
<sequence>MIYQITLKSVPVQKVSATLGGQEVTVSLLPRLGRLYATVSADGRVLIRERVCLHGMPLVGEAYRGFRGELYFVDTAGSLDPQWQELGSRFILVYRDEY</sequence>
<dbReference type="Pfam" id="PF22479">
    <property type="entry name" value="Pam3_gp18"/>
    <property type="match status" value="1"/>
</dbReference>
<dbReference type="AlphaFoldDB" id="A0A1A9RFQ9"/>
<dbReference type="Proteomes" id="UP000078003">
    <property type="component" value="Unassembled WGS sequence"/>
</dbReference>
<feature type="domain" description="Cyanophage baseplate Pam3 plug gp18" evidence="1">
    <location>
        <begin position="3"/>
        <end position="96"/>
    </location>
</feature>
<protein>
    <recommendedName>
        <fullName evidence="1">Cyanophage baseplate Pam3 plug gp18 domain-containing protein</fullName>
    </recommendedName>
</protein>
<evidence type="ECO:0000313" key="3">
    <source>
        <dbReference type="Proteomes" id="UP000078003"/>
    </source>
</evidence>
<gene>
    <name evidence="2" type="ORF">A7P85_04505</name>
</gene>